<name>A0A397J9I9_9GLOM</name>
<dbReference type="Proteomes" id="UP000266861">
    <property type="component" value="Unassembled WGS sequence"/>
</dbReference>
<evidence type="ECO:0000313" key="2">
    <source>
        <dbReference type="EMBL" id="RHZ82646.1"/>
    </source>
</evidence>
<dbReference type="EMBL" id="PQFF01000099">
    <property type="protein sequence ID" value="RHZ82646.1"/>
    <property type="molecule type" value="Genomic_DNA"/>
</dbReference>
<sequence>MPSSLPSLPSELYQKLFSFLDSQTLFATTRVDRVWCINSIPILWREPFITISYHEHLYNYTEKALLIVKIYLSCLPDESKSIIKNAGINIPYPLDGNPTFNYSSFLHNLNYLVLSNSLYDLISYEPNSLLRIKPCKILIQELLKFLISNSSGLRSIDLTNPLISKGSPMPLKYLGKSFMNIFSVPGANTFISNLQSFSCTGHSPPELIYSISEMAKRIRSLGLQDLQDNDGIIALINAQKELKYVRIDSYYPSDISQIYSALKSQSNSLCKVSIIGHERFLLDLFCQCPNLEEFIFIHDRPEDKDYDDLVHPMEGKIQVRDRPRYRQPSNTRKNILSAQAQLHASIPILNLTKLRKMKIHQRLLRTEHRSMLIQLIQKTQGSLQDIDFDFIVPLDPGFSKQLFMTICSECPNLQRLNIQIHNDLITQLTRLFDNCENLIEIHLSGSHDDTQDITNTIFKIGKYLPKNLQLFDLNLQFWTYSLNSVKSFLSQCYEKLNRKPLIYVIHIRFFKQELKDLLEQYEKKGVIVVKTRKVAYVDLFF</sequence>
<protein>
    <recommendedName>
        <fullName evidence="1">F-box domain-containing protein</fullName>
    </recommendedName>
</protein>
<evidence type="ECO:0000313" key="3">
    <source>
        <dbReference type="Proteomes" id="UP000266861"/>
    </source>
</evidence>
<accession>A0A397J9I9</accession>
<organism evidence="2 3">
    <name type="scientific">Diversispora epigaea</name>
    <dbReference type="NCBI Taxonomy" id="1348612"/>
    <lineage>
        <taxon>Eukaryota</taxon>
        <taxon>Fungi</taxon>
        <taxon>Fungi incertae sedis</taxon>
        <taxon>Mucoromycota</taxon>
        <taxon>Glomeromycotina</taxon>
        <taxon>Glomeromycetes</taxon>
        <taxon>Diversisporales</taxon>
        <taxon>Diversisporaceae</taxon>
        <taxon>Diversispora</taxon>
    </lineage>
</organism>
<dbReference type="Gene3D" id="3.80.10.10">
    <property type="entry name" value="Ribonuclease Inhibitor"/>
    <property type="match status" value="2"/>
</dbReference>
<dbReference type="OrthoDB" id="2336649at2759"/>
<dbReference type="SUPFAM" id="SSF81383">
    <property type="entry name" value="F-box domain"/>
    <property type="match status" value="1"/>
</dbReference>
<comment type="caution">
    <text evidence="2">The sequence shown here is derived from an EMBL/GenBank/DDBJ whole genome shotgun (WGS) entry which is preliminary data.</text>
</comment>
<feature type="domain" description="F-box" evidence="1">
    <location>
        <begin position="2"/>
        <end position="47"/>
    </location>
</feature>
<dbReference type="InterPro" id="IPR032675">
    <property type="entry name" value="LRR_dom_sf"/>
</dbReference>
<reference evidence="2 3" key="1">
    <citation type="submission" date="2018-08" db="EMBL/GenBank/DDBJ databases">
        <title>Genome and evolution of the arbuscular mycorrhizal fungus Diversispora epigaea (formerly Glomus versiforme) and its bacterial endosymbionts.</title>
        <authorList>
            <person name="Sun X."/>
            <person name="Fei Z."/>
            <person name="Harrison M."/>
        </authorList>
    </citation>
    <scope>NUCLEOTIDE SEQUENCE [LARGE SCALE GENOMIC DNA]</scope>
    <source>
        <strain evidence="2 3">IT104</strain>
    </source>
</reference>
<evidence type="ECO:0000259" key="1">
    <source>
        <dbReference type="PROSITE" id="PS50181"/>
    </source>
</evidence>
<dbReference type="PROSITE" id="PS50181">
    <property type="entry name" value="FBOX"/>
    <property type="match status" value="1"/>
</dbReference>
<dbReference type="AlphaFoldDB" id="A0A397J9I9"/>
<dbReference type="SUPFAM" id="SSF52047">
    <property type="entry name" value="RNI-like"/>
    <property type="match status" value="1"/>
</dbReference>
<dbReference type="InterPro" id="IPR001810">
    <property type="entry name" value="F-box_dom"/>
</dbReference>
<gene>
    <name evidence="2" type="ORF">Glove_106g8</name>
</gene>
<proteinExistence type="predicted"/>
<dbReference type="InterPro" id="IPR036047">
    <property type="entry name" value="F-box-like_dom_sf"/>
</dbReference>
<keyword evidence="3" id="KW-1185">Reference proteome</keyword>